<evidence type="ECO:0000313" key="2">
    <source>
        <dbReference type="EMBL" id="KAL3403418.1"/>
    </source>
</evidence>
<feature type="region of interest" description="Disordered" evidence="1">
    <location>
        <begin position="1"/>
        <end position="25"/>
    </location>
</feature>
<protein>
    <submittedName>
        <fullName evidence="2">Uncharacterized protein</fullName>
    </submittedName>
</protein>
<dbReference type="AlphaFoldDB" id="A0ABD2XDK3"/>
<name>A0ABD2XDK3_9HYME</name>
<sequence length="104" mass="12210">MDKLKENHSSCDLRPETLERKDDLDTQIKLGHQGRKNYSSNIREKTFARVLDVTCFEKNVYKGKKDYRVVVANAPRRAREKNPQRSEPSLRRCVCVRVCAQMKK</sequence>
<keyword evidence="3" id="KW-1185">Reference proteome</keyword>
<evidence type="ECO:0000313" key="3">
    <source>
        <dbReference type="Proteomes" id="UP001627154"/>
    </source>
</evidence>
<dbReference type="EMBL" id="JBJJXI010000030">
    <property type="protein sequence ID" value="KAL3403418.1"/>
    <property type="molecule type" value="Genomic_DNA"/>
</dbReference>
<organism evidence="2 3">
    <name type="scientific">Trichogramma kaykai</name>
    <dbReference type="NCBI Taxonomy" id="54128"/>
    <lineage>
        <taxon>Eukaryota</taxon>
        <taxon>Metazoa</taxon>
        <taxon>Ecdysozoa</taxon>
        <taxon>Arthropoda</taxon>
        <taxon>Hexapoda</taxon>
        <taxon>Insecta</taxon>
        <taxon>Pterygota</taxon>
        <taxon>Neoptera</taxon>
        <taxon>Endopterygota</taxon>
        <taxon>Hymenoptera</taxon>
        <taxon>Apocrita</taxon>
        <taxon>Proctotrupomorpha</taxon>
        <taxon>Chalcidoidea</taxon>
        <taxon>Trichogrammatidae</taxon>
        <taxon>Trichogramma</taxon>
    </lineage>
</organism>
<dbReference type="Proteomes" id="UP001627154">
    <property type="component" value="Unassembled WGS sequence"/>
</dbReference>
<evidence type="ECO:0000256" key="1">
    <source>
        <dbReference type="SAM" id="MobiDB-lite"/>
    </source>
</evidence>
<proteinExistence type="predicted"/>
<reference evidence="2 3" key="1">
    <citation type="journal article" date="2024" name="bioRxiv">
        <title>A reference genome for Trichogramma kaykai: A tiny desert-dwelling parasitoid wasp with competing sex-ratio distorters.</title>
        <authorList>
            <person name="Culotta J."/>
            <person name="Lindsey A.R."/>
        </authorList>
    </citation>
    <scope>NUCLEOTIDE SEQUENCE [LARGE SCALE GENOMIC DNA]</scope>
    <source>
        <strain evidence="2 3">KSX58</strain>
    </source>
</reference>
<gene>
    <name evidence="2" type="ORF">TKK_003703</name>
</gene>
<accession>A0ABD2XDK3</accession>
<comment type="caution">
    <text evidence="2">The sequence shown here is derived from an EMBL/GenBank/DDBJ whole genome shotgun (WGS) entry which is preliminary data.</text>
</comment>